<comment type="caution">
    <text evidence="3">The sequence shown here is derived from an EMBL/GenBank/DDBJ whole genome shotgun (WGS) entry which is preliminary data.</text>
</comment>
<organism evidence="3 4">
    <name type="scientific">Ceratopteris richardii</name>
    <name type="common">Triangle waterfern</name>
    <dbReference type="NCBI Taxonomy" id="49495"/>
    <lineage>
        <taxon>Eukaryota</taxon>
        <taxon>Viridiplantae</taxon>
        <taxon>Streptophyta</taxon>
        <taxon>Embryophyta</taxon>
        <taxon>Tracheophyta</taxon>
        <taxon>Polypodiopsida</taxon>
        <taxon>Polypodiidae</taxon>
        <taxon>Polypodiales</taxon>
        <taxon>Pteridineae</taxon>
        <taxon>Pteridaceae</taxon>
        <taxon>Parkerioideae</taxon>
        <taxon>Ceratopteris</taxon>
    </lineage>
</organism>
<accession>A0A8T2V3W2</accession>
<dbReference type="InterPro" id="IPR012340">
    <property type="entry name" value="NA-bd_OB-fold"/>
</dbReference>
<feature type="compositionally biased region" description="Basic and acidic residues" evidence="1">
    <location>
        <begin position="1"/>
        <end position="10"/>
    </location>
</feature>
<gene>
    <name evidence="3" type="ORF">KP509_03G070000</name>
</gene>
<dbReference type="Gene3D" id="2.40.50.140">
    <property type="entry name" value="Nucleic acid-binding proteins"/>
    <property type="match status" value="1"/>
</dbReference>
<dbReference type="SUPFAM" id="SSF50249">
    <property type="entry name" value="Nucleic acid-binding proteins"/>
    <property type="match status" value="1"/>
</dbReference>
<dbReference type="PANTHER" id="PTHR31472:SF5">
    <property type="entry name" value="OS05G0244600 PROTEIN"/>
    <property type="match status" value="1"/>
</dbReference>
<dbReference type="PANTHER" id="PTHR31472">
    <property type="entry name" value="OS05G0244600 PROTEIN"/>
    <property type="match status" value="1"/>
</dbReference>
<feature type="region of interest" description="Disordered" evidence="1">
    <location>
        <begin position="1"/>
        <end position="46"/>
    </location>
</feature>
<feature type="domain" description="Single-stranded DNA binding protein Ssb-like OB fold" evidence="2">
    <location>
        <begin position="41"/>
        <end position="96"/>
    </location>
</feature>
<dbReference type="EMBL" id="CM035408">
    <property type="protein sequence ID" value="KAH7442092.1"/>
    <property type="molecule type" value="Genomic_DNA"/>
</dbReference>
<evidence type="ECO:0000256" key="1">
    <source>
        <dbReference type="SAM" id="MobiDB-lite"/>
    </source>
</evidence>
<dbReference type="InterPro" id="IPR048970">
    <property type="entry name" value="OB_Ssb-like"/>
</dbReference>
<reference evidence="3" key="1">
    <citation type="submission" date="2021-08" db="EMBL/GenBank/DDBJ databases">
        <title>WGS assembly of Ceratopteris richardii.</title>
        <authorList>
            <person name="Marchant D.B."/>
            <person name="Chen G."/>
            <person name="Jenkins J."/>
            <person name="Shu S."/>
            <person name="Leebens-Mack J."/>
            <person name="Grimwood J."/>
            <person name="Schmutz J."/>
            <person name="Soltis P."/>
            <person name="Soltis D."/>
            <person name="Chen Z.-H."/>
        </authorList>
    </citation>
    <scope>NUCLEOTIDE SEQUENCE</scope>
    <source>
        <strain evidence="3">Whitten #5841</strain>
        <tissue evidence="3">Leaf</tissue>
    </source>
</reference>
<name>A0A8T2V3W2_CERRI</name>
<sequence length="122" mass="13264">MASASTEERAALSAADIATPAPPQTPSVTLRKPTFTTVDRLRPGTSGHTLTVKVVNSKLVLQKARPDGVQLRQVRISECLVGDDTGTIVFTARNDQGWNTSFMFSWKFGLLEWSAQIASFVL</sequence>
<evidence type="ECO:0000313" key="4">
    <source>
        <dbReference type="Proteomes" id="UP000825935"/>
    </source>
</evidence>
<dbReference type="AlphaFoldDB" id="A0A8T2V3W2"/>
<dbReference type="Proteomes" id="UP000825935">
    <property type="component" value="Chromosome 3"/>
</dbReference>
<protein>
    <recommendedName>
        <fullName evidence="2">Single-stranded DNA binding protein Ssb-like OB fold domain-containing protein</fullName>
    </recommendedName>
</protein>
<dbReference type="OrthoDB" id="2274046at2759"/>
<evidence type="ECO:0000313" key="3">
    <source>
        <dbReference type="EMBL" id="KAH7442092.1"/>
    </source>
</evidence>
<proteinExistence type="predicted"/>
<evidence type="ECO:0000259" key="2">
    <source>
        <dbReference type="Pfam" id="PF21473"/>
    </source>
</evidence>
<keyword evidence="4" id="KW-1185">Reference proteome</keyword>
<dbReference type="Pfam" id="PF21473">
    <property type="entry name" value="OB_Ssb-like"/>
    <property type="match status" value="1"/>
</dbReference>